<accession>A0ABP6RR24</accession>
<protein>
    <submittedName>
        <fullName evidence="3">Uncharacterized protein</fullName>
    </submittedName>
</protein>
<keyword evidence="2" id="KW-1133">Transmembrane helix</keyword>
<evidence type="ECO:0000313" key="3">
    <source>
        <dbReference type="EMBL" id="GAA3358290.1"/>
    </source>
</evidence>
<evidence type="ECO:0000256" key="1">
    <source>
        <dbReference type="SAM" id="MobiDB-lite"/>
    </source>
</evidence>
<evidence type="ECO:0000256" key="2">
    <source>
        <dbReference type="SAM" id="Phobius"/>
    </source>
</evidence>
<name>A0ABP6RR24_9PSEU</name>
<feature type="region of interest" description="Disordered" evidence="1">
    <location>
        <begin position="1"/>
        <end position="27"/>
    </location>
</feature>
<reference evidence="4" key="1">
    <citation type="journal article" date="2019" name="Int. J. Syst. Evol. Microbiol.">
        <title>The Global Catalogue of Microorganisms (GCM) 10K type strain sequencing project: providing services to taxonomists for standard genome sequencing and annotation.</title>
        <authorList>
            <consortium name="The Broad Institute Genomics Platform"/>
            <consortium name="The Broad Institute Genome Sequencing Center for Infectious Disease"/>
            <person name="Wu L."/>
            <person name="Ma J."/>
        </authorList>
    </citation>
    <scope>NUCLEOTIDE SEQUENCE [LARGE SCALE GENOMIC DNA]</scope>
    <source>
        <strain evidence="4">JCM 9687</strain>
    </source>
</reference>
<keyword evidence="2" id="KW-0812">Transmembrane</keyword>
<gene>
    <name evidence="3" type="ORF">GCM10020366_29790</name>
</gene>
<keyword evidence="2" id="KW-0472">Membrane</keyword>
<dbReference type="EMBL" id="BAAAYK010000038">
    <property type="protein sequence ID" value="GAA3358290.1"/>
    <property type="molecule type" value="Genomic_DNA"/>
</dbReference>
<dbReference type="RefSeq" id="WP_258349151.1">
    <property type="nucleotide sequence ID" value="NZ_CP059556.1"/>
</dbReference>
<comment type="caution">
    <text evidence="3">The sequence shown here is derived from an EMBL/GenBank/DDBJ whole genome shotgun (WGS) entry which is preliminary data.</text>
</comment>
<proteinExistence type="predicted"/>
<feature type="transmembrane region" description="Helical" evidence="2">
    <location>
        <begin position="40"/>
        <end position="62"/>
    </location>
</feature>
<keyword evidence="4" id="KW-1185">Reference proteome</keyword>
<feature type="region of interest" description="Disordered" evidence="1">
    <location>
        <begin position="70"/>
        <end position="91"/>
    </location>
</feature>
<dbReference type="Proteomes" id="UP001500483">
    <property type="component" value="Unassembled WGS sequence"/>
</dbReference>
<sequence length="91" mass="9623">MFGPEPLSIARPSAGKRVRPFARSEDGEVSRKEARKVAMVWVALAIEAIVLLAVAGVAVRWVNKPALNTPAQPAEQVPAVEPAGAMVQQPA</sequence>
<organism evidence="3 4">
    <name type="scientific">Saccharopolyspora gregorii</name>
    <dbReference type="NCBI Taxonomy" id="33914"/>
    <lineage>
        <taxon>Bacteria</taxon>
        <taxon>Bacillati</taxon>
        <taxon>Actinomycetota</taxon>
        <taxon>Actinomycetes</taxon>
        <taxon>Pseudonocardiales</taxon>
        <taxon>Pseudonocardiaceae</taxon>
        <taxon>Saccharopolyspora</taxon>
    </lineage>
</organism>
<evidence type="ECO:0000313" key="4">
    <source>
        <dbReference type="Proteomes" id="UP001500483"/>
    </source>
</evidence>